<accession>A0ABT9ZIS4</accession>
<dbReference type="InterPro" id="IPR021617">
    <property type="entry name" value="DUF3231"/>
</dbReference>
<organism evidence="1 2">
    <name type="scientific">Metabacillus malikii</name>
    <dbReference type="NCBI Taxonomy" id="1504265"/>
    <lineage>
        <taxon>Bacteria</taxon>
        <taxon>Bacillati</taxon>
        <taxon>Bacillota</taxon>
        <taxon>Bacilli</taxon>
        <taxon>Bacillales</taxon>
        <taxon>Bacillaceae</taxon>
        <taxon>Metabacillus</taxon>
    </lineage>
</organism>
<dbReference type="Pfam" id="PF11553">
    <property type="entry name" value="DUF3231"/>
    <property type="match status" value="2"/>
</dbReference>
<dbReference type="RefSeq" id="WP_307343161.1">
    <property type="nucleotide sequence ID" value="NZ_JAUSUD010000014.1"/>
</dbReference>
<dbReference type="EMBL" id="JAUSUD010000014">
    <property type="protein sequence ID" value="MDQ0231726.1"/>
    <property type="molecule type" value="Genomic_DNA"/>
</dbReference>
<evidence type="ECO:0008006" key="3">
    <source>
        <dbReference type="Google" id="ProtNLM"/>
    </source>
</evidence>
<sequence>MDHQHIKLTASELSYLWNIYQAETMSVQVIHYFLQHIQDEDIKTLLNHSLSSSKKHVTFIKELFIDEQIEVPIAFNSSDVNLQAKRLFSDVFYLKYIKHMATGGLQSYGRVLPNVFRNDIRTFFENCLNAARDLDRMSTDMLLKKGIPIRSPHIPYPEKEEFVKKQSFFLEGLGRRDALTGSEVTNLFFNIQTNQIGTTLATAFSQVSSTKKIQQYFLRGKDIAIKHIKVFTDYLENNSLPIPMSSDQEVTESTESPFSEKLMLYHFSMMIYSGIGNYGAGISESMRSDLAVDFSRLTAEILKYAEDGVNILINNEWLEQPPLAADRKGLVEG</sequence>
<comment type="caution">
    <text evidence="1">The sequence shown here is derived from an EMBL/GenBank/DDBJ whole genome shotgun (WGS) entry which is preliminary data.</text>
</comment>
<name>A0ABT9ZIS4_9BACI</name>
<evidence type="ECO:0000313" key="2">
    <source>
        <dbReference type="Proteomes" id="UP001234495"/>
    </source>
</evidence>
<reference evidence="1 2" key="1">
    <citation type="submission" date="2023-07" db="EMBL/GenBank/DDBJ databases">
        <title>Genomic Encyclopedia of Type Strains, Phase IV (KMG-IV): sequencing the most valuable type-strain genomes for metagenomic binning, comparative biology and taxonomic classification.</title>
        <authorList>
            <person name="Goeker M."/>
        </authorList>
    </citation>
    <scope>NUCLEOTIDE SEQUENCE [LARGE SCALE GENOMIC DNA]</scope>
    <source>
        <strain evidence="1 2">DSM 29005</strain>
    </source>
</reference>
<gene>
    <name evidence="1" type="ORF">J2S19_003010</name>
</gene>
<evidence type="ECO:0000313" key="1">
    <source>
        <dbReference type="EMBL" id="MDQ0231726.1"/>
    </source>
</evidence>
<dbReference type="InterPro" id="IPR012347">
    <property type="entry name" value="Ferritin-like"/>
</dbReference>
<dbReference type="Proteomes" id="UP001234495">
    <property type="component" value="Unassembled WGS sequence"/>
</dbReference>
<proteinExistence type="predicted"/>
<dbReference type="Gene3D" id="1.20.1260.10">
    <property type="match status" value="2"/>
</dbReference>
<protein>
    <recommendedName>
        <fullName evidence="3">DUF3231 family protein</fullName>
    </recommendedName>
</protein>
<keyword evidence="2" id="KW-1185">Reference proteome</keyword>